<gene>
    <name evidence="2" type="ORF">JRO89_XS05G0032300</name>
</gene>
<keyword evidence="3" id="KW-1185">Reference proteome</keyword>
<dbReference type="EMBL" id="JAFEMO010000005">
    <property type="protein sequence ID" value="KAH7570013.1"/>
    <property type="molecule type" value="Genomic_DNA"/>
</dbReference>
<accession>A0ABQ8I076</accession>
<sequence length="198" mass="23515">MRRCLPPRVFRLQEEQLPPRMRRCLSPRICKLQEEQTWQAALKAESQAQYQQKIFFESLHAGVERLSELLKIQLLMLGSHQASIRQLFMRQQQEGHHRQRVLGDYFQQHPLNEEMIKSEQEQNKFKSKLVSFLGMEPNESTILMHHKAFVTMRQWQLQEEAMGSQRCAQQQQEGKQQQTTTTRDSKGCNENTSPEREY</sequence>
<reference evidence="2 3" key="1">
    <citation type="submission" date="2021-02" db="EMBL/GenBank/DDBJ databases">
        <title>Plant Genome Project.</title>
        <authorList>
            <person name="Zhang R.-G."/>
        </authorList>
    </citation>
    <scope>NUCLEOTIDE SEQUENCE [LARGE SCALE GENOMIC DNA]</scope>
    <source>
        <tissue evidence="2">Leaves</tissue>
    </source>
</reference>
<proteinExistence type="predicted"/>
<protein>
    <submittedName>
        <fullName evidence="2">Uncharacterized protein</fullName>
    </submittedName>
</protein>
<comment type="caution">
    <text evidence="2">The sequence shown here is derived from an EMBL/GenBank/DDBJ whole genome shotgun (WGS) entry which is preliminary data.</text>
</comment>
<feature type="compositionally biased region" description="Low complexity" evidence="1">
    <location>
        <begin position="169"/>
        <end position="182"/>
    </location>
</feature>
<feature type="compositionally biased region" description="Basic and acidic residues" evidence="1">
    <location>
        <begin position="183"/>
        <end position="198"/>
    </location>
</feature>
<evidence type="ECO:0000256" key="1">
    <source>
        <dbReference type="SAM" id="MobiDB-lite"/>
    </source>
</evidence>
<feature type="region of interest" description="Disordered" evidence="1">
    <location>
        <begin position="165"/>
        <end position="198"/>
    </location>
</feature>
<organism evidence="2 3">
    <name type="scientific">Xanthoceras sorbifolium</name>
    <dbReference type="NCBI Taxonomy" id="99658"/>
    <lineage>
        <taxon>Eukaryota</taxon>
        <taxon>Viridiplantae</taxon>
        <taxon>Streptophyta</taxon>
        <taxon>Embryophyta</taxon>
        <taxon>Tracheophyta</taxon>
        <taxon>Spermatophyta</taxon>
        <taxon>Magnoliopsida</taxon>
        <taxon>eudicotyledons</taxon>
        <taxon>Gunneridae</taxon>
        <taxon>Pentapetalae</taxon>
        <taxon>rosids</taxon>
        <taxon>malvids</taxon>
        <taxon>Sapindales</taxon>
        <taxon>Sapindaceae</taxon>
        <taxon>Xanthoceroideae</taxon>
        <taxon>Xanthoceras</taxon>
    </lineage>
</organism>
<evidence type="ECO:0000313" key="3">
    <source>
        <dbReference type="Proteomes" id="UP000827721"/>
    </source>
</evidence>
<evidence type="ECO:0000313" key="2">
    <source>
        <dbReference type="EMBL" id="KAH7570013.1"/>
    </source>
</evidence>
<dbReference type="Proteomes" id="UP000827721">
    <property type="component" value="Unassembled WGS sequence"/>
</dbReference>
<name>A0ABQ8I076_9ROSI</name>